<dbReference type="AlphaFoldDB" id="A0A9W7E946"/>
<evidence type="ECO:0000256" key="2">
    <source>
        <dbReference type="SAM" id="SignalP"/>
    </source>
</evidence>
<sequence length="400" mass="44047">MKFTAVSLIVSLAVVEGHTLTKSLLDKSTVVKGSRFLEDEDADANTIDTSVLIGASVKPGGCSVQVGRVDGTWTVQRQVLSLICSESDCVTNSCDTNSYAQVVTELGEFIESYSEYESQYVESMCKNELYEYEVLAEAAEEAGTDMAEYTWSEKCDTKDYNPNYVADEYAEEVEEFVLSAYAECQKVEWTYMNGYDSSGNAQEVDIYMGAGCNKNKVSIELWTDQYCMVTAESITGMTSSTLWNYLQRQSSEERRAEEEEEEEELQVFNYFSTDVIDDSCISCTVADNVAEDNEDGDDSYSAQEKEVMGICTSVYSDSVLCEASGSSNSAYLNGITSGCSYISQMVELAFTDTEAETYTKSEGTAIKVSAWIFSGSAIGLAFYVSMLKKKVDSAKINLGN</sequence>
<accession>A0A9W7E946</accession>
<evidence type="ECO:0000256" key="1">
    <source>
        <dbReference type="SAM" id="Phobius"/>
    </source>
</evidence>
<feature type="chain" id="PRO_5040935545" evidence="2">
    <location>
        <begin position="18"/>
        <end position="400"/>
    </location>
</feature>
<feature type="signal peptide" evidence="2">
    <location>
        <begin position="1"/>
        <end position="17"/>
    </location>
</feature>
<comment type="caution">
    <text evidence="3">The sequence shown here is derived from an EMBL/GenBank/DDBJ whole genome shotgun (WGS) entry which is preliminary data.</text>
</comment>
<gene>
    <name evidence="3" type="ORF">TrRE_jg8667</name>
</gene>
<keyword evidence="2" id="KW-0732">Signal</keyword>
<evidence type="ECO:0000313" key="4">
    <source>
        <dbReference type="Proteomes" id="UP001165082"/>
    </source>
</evidence>
<name>A0A9W7E946_9STRA</name>
<keyword evidence="1" id="KW-0812">Transmembrane</keyword>
<reference evidence="3" key="1">
    <citation type="submission" date="2022-07" db="EMBL/GenBank/DDBJ databases">
        <title>Genome analysis of Parmales, a sister group of diatoms, reveals the evolutionary specialization of diatoms from phago-mixotrophs to photoautotrophs.</title>
        <authorList>
            <person name="Ban H."/>
            <person name="Sato S."/>
            <person name="Yoshikawa S."/>
            <person name="Kazumasa Y."/>
            <person name="Nakamura Y."/>
            <person name="Ichinomiya M."/>
            <person name="Saitoh K."/>
            <person name="Sato N."/>
            <person name="Blanc-Mathieu R."/>
            <person name="Endo H."/>
            <person name="Kuwata A."/>
            <person name="Ogata H."/>
        </authorList>
    </citation>
    <scope>NUCLEOTIDE SEQUENCE</scope>
</reference>
<proteinExistence type="predicted"/>
<feature type="transmembrane region" description="Helical" evidence="1">
    <location>
        <begin position="368"/>
        <end position="387"/>
    </location>
</feature>
<keyword evidence="1" id="KW-0472">Membrane</keyword>
<evidence type="ECO:0000313" key="3">
    <source>
        <dbReference type="EMBL" id="GMH67348.1"/>
    </source>
</evidence>
<organism evidence="3 4">
    <name type="scientific">Triparma retinervis</name>
    <dbReference type="NCBI Taxonomy" id="2557542"/>
    <lineage>
        <taxon>Eukaryota</taxon>
        <taxon>Sar</taxon>
        <taxon>Stramenopiles</taxon>
        <taxon>Ochrophyta</taxon>
        <taxon>Bolidophyceae</taxon>
        <taxon>Parmales</taxon>
        <taxon>Triparmaceae</taxon>
        <taxon>Triparma</taxon>
    </lineage>
</organism>
<keyword evidence="4" id="KW-1185">Reference proteome</keyword>
<keyword evidence="1" id="KW-1133">Transmembrane helix</keyword>
<dbReference type="EMBL" id="BRXZ01002659">
    <property type="protein sequence ID" value="GMH67348.1"/>
    <property type="molecule type" value="Genomic_DNA"/>
</dbReference>
<dbReference type="Proteomes" id="UP001165082">
    <property type="component" value="Unassembled WGS sequence"/>
</dbReference>
<dbReference type="OrthoDB" id="10364744at2759"/>
<protein>
    <submittedName>
        <fullName evidence="3">Uncharacterized protein</fullName>
    </submittedName>
</protein>